<dbReference type="GO" id="GO:0061503">
    <property type="term" value="F:tRNA threonylcarbamoyladenosine dehydratase"/>
    <property type="evidence" value="ECO:0007669"/>
    <property type="project" value="TreeGrafter"/>
</dbReference>
<dbReference type="InterPro" id="IPR000594">
    <property type="entry name" value="ThiF_NAD_FAD-bd"/>
</dbReference>
<proteinExistence type="predicted"/>
<dbReference type="NCBIfam" id="NF005901">
    <property type="entry name" value="PRK07877.1"/>
    <property type="match status" value="1"/>
</dbReference>
<evidence type="ECO:0000259" key="1">
    <source>
        <dbReference type="Pfam" id="PF00899"/>
    </source>
</evidence>
<dbReference type="InterPro" id="IPR000415">
    <property type="entry name" value="Nitroreductase-like"/>
</dbReference>
<feature type="domain" description="THIF-type NAD/FAD binding fold" evidence="1">
    <location>
        <begin position="87"/>
        <end position="224"/>
    </location>
</feature>
<evidence type="ECO:0000313" key="2">
    <source>
        <dbReference type="EMBL" id="SEH88410.1"/>
    </source>
</evidence>
<protein>
    <submittedName>
        <fullName evidence="2">ThiF family protein</fullName>
    </submittedName>
</protein>
<dbReference type="GO" id="GO:0016491">
    <property type="term" value="F:oxidoreductase activity"/>
    <property type="evidence" value="ECO:0007669"/>
    <property type="project" value="InterPro"/>
</dbReference>
<dbReference type="GO" id="GO:0061504">
    <property type="term" value="P:cyclic threonylcarbamoyladenosine biosynthetic process"/>
    <property type="evidence" value="ECO:0007669"/>
    <property type="project" value="TreeGrafter"/>
</dbReference>
<dbReference type="Gene3D" id="3.40.109.10">
    <property type="entry name" value="NADH Oxidase"/>
    <property type="match status" value="1"/>
</dbReference>
<dbReference type="InterPro" id="IPR035985">
    <property type="entry name" value="Ubiquitin-activating_enz"/>
</dbReference>
<dbReference type="SUPFAM" id="SSF69572">
    <property type="entry name" value="Activating enzymes of the ubiquitin-like proteins"/>
    <property type="match status" value="1"/>
</dbReference>
<dbReference type="Pfam" id="PF00899">
    <property type="entry name" value="ThiF"/>
    <property type="match status" value="1"/>
</dbReference>
<reference evidence="3" key="1">
    <citation type="submission" date="2016-10" db="EMBL/GenBank/DDBJ databases">
        <authorList>
            <person name="Varghese N."/>
            <person name="Submissions S."/>
        </authorList>
    </citation>
    <scope>NUCLEOTIDE SEQUENCE [LARGE SCALE GENOMIC DNA]</scope>
    <source>
        <strain evidence="3">DSM 45405</strain>
    </source>
</reference>
<dbReference type="RefSeq" id="WP_083409694.1">
    <property type="nucleotide sequence ID" value="NZ_LT629971.1"/>
</dbReference>
<dbReference type="PANTHER" id="PTHR43267">
    <property type="entry name" value="TRNA THREONYLCARBAMOYLADENOSINE DEHYDRATASE"/>
    <property type="match status" value="1"/>
</dbReference>
<name>A0A1H6LIP0_MYCRU</name>
<gene>
    <name evidence="2" type="ORF">SAMN04489835_5261</name>
</gene>
<dbReference type="EMBL" id="LT629971">
    <property type="protein sequence ID" value="SEH88410.1"/>
    <property type="molecule type" value="Genomic_DNA"/>
</dbReference>
<organism evidence="2 3">
    <name type="scientific">Mycolicibacterium rutilum</name>
    <name type="common">Mycobacterium rutilum</name>
    <dbReference type="NCBI Taxonomy" id="370526"/>
    <lineage>
        <taxon>Bacteria</taxon>
        <taxon>Bacillati</taxon>
        <taxon>Actinomycetota</taxon>
        <taxon>Actinomycetes</taxon>
        <taxon>Mycobacteriales</taxon>
        <taxon>Mycobacteriaceae</taxon>
        <taxon>Mycolicibacterium</taxon>
    </lineage>
</organism>
<dbReference type="InterPro" id="IPR045886">
    <property type="entry name" value="ThiF/MoeB/HesA"/>
</dbReference>
<dbReference type="STRING" id="370526.SAMN04489835_5261"/>
<dbReference type="Gene3D" id="3.40.50.720">
    <property type="entry name" value="NAD(P)-binding Rossmann-like Domain"/>
    <property type="match status" value="1"/>
</dbReference>
<dbReference type="CDD" id="cd01483">
    <property type="entry name" value="E1_enzyme_family"/>
    <property type="match status" value="1"/>
</dbReference>
<dbReference type="PANTHER" id="PTHR43267:SF3">
    <property type="entry name" value="THIF PROTEIN"/>
    <property type="match status" value="1"/>
</dbReference>
<accession>A0A1H6LIP0</accession>
<keyword evidence="3" id="KW-1185">Reference proteome</keyword>
<evidence type="ECO:0000313" key="3">
    <source>
        <dbReference type="Proteomes" id="UP000182915"/>
    </source>
</evidence>
<sequence>MTAGADPSPPCSAVVLATDDPALAALRADPQVGFVDTAPAQRTALRQLRPPPPEDVAAEQIRWAYYPWRRTAVSVLGPRGFRRARLDRNRNLITAAEQDRLRGLTVGVVGLSVGHTIAYTLAAQGLCGGLRLADFDEMDLTNLNRVPASVLDIGINKAVVCARRIAELDPYLPVSVQTSGITEHNVDEFVDGLDILIEECDSLDTKVLVREVARRRGVPVLMTTSDRGLLDVERFDTEPHRPLLHGLIGDVEAAQLRGLSSADKVPHSLRLVDASQVSSRMAASLVEVGETLSTWPQVTSEVALNAAAVAEAVRRIGLGETLPSGRARIDITDVIDRLAAPPVNRTPVPAADEQPEPPATDVHELIADAAARAPSGGNAQPWRIDVRDELVSIELTTDYATTMDVAFRGSAVAVGAAAFNARVAAAAHHLTGAIEFTSGRGDSPLMATLRLADGTDPDLAALYEPMLRRETNRRPSRRAPVPADTVRRLAAAAEAGGATLRVLSGPDELAAAAAVLAAADRIRFLTPRMHAEMFTELRWPGEPSPDTGIDVRSLELAPGDLVMLDILRRPEVMAHLKAWDGGAALGQDLHSRVSNSSGLAVISVDGNELVDYARAGAAAEAVWILAQQYGLAVQPVSPPFLYATEGHELRRASAAFADDLGELQYNFRRLIGAGPTESEALILRFTHAPRASVPSRRRALTRRHRADRIMES</sequence>
<dbReference type="OrthoDB" id="5149792at2"/>
<dbReference type="AlphaFoldDB" id="A0A1H6LIP0"/>
<dbReference type="GO" id="GO:0008641">
    <property type="term" value="F:ubiquitin-like modifier activating enzyme activity"/>
    <property type="evidence" value="ECO:0007669"/>
    <property type="project" value="InterPro"/>
</dbReference>
<dbReference type="Proteomes" id="UP000182915">
    <property type="component" value="Chromosome I"/>
</dbReference>
<dbReference type="SUPFAM" id="SSF55469">
    <property type="entry name" value="FMN-dependent nitroreductase-like"/>
    <property type="match status" value="1"/>
</dbReference>